<dbReference type="RefSeq" id="WP_111923255.1">
    <property type="nucleotide sequence ID" value="NZ_LVYK01000055.1"/>
</dbReference>
<dbReference type="SMART" id="SM00345">
    <property type="entry name" value="HTH_GNTR"/>
    <property type="match status" value="1"/>
</dbReference>
<feature type="domain" description="HTH gntR-type" evidence="4">
    <location>
        <begin position="5"/>
        <end position="73"/>
    </location>
</feature>
<dbReference type="InterPro" id="IPR036388">
    <property type="entry name" value="WH-like_DNA-bd_sf"/>
</dbReference>
<evidence type="ECO:0000313" key="6">
    <source>
        <dbReference type="Proteomes" id="UP000250174"/>
    </source>
</evidence>
<evidence type="ECO:0000256" key="2">
    <source>
        <dbReference type="ARBA" id="ARBA00023125"/>
    </source>
</evidence>
<comment type="caution">
    <text evidence="5">The sequence shown here is derived from an EMBL/GenBank/DDBJ whole genome shotgun (WGS) entry which is preliminary data.</text>
</comment>
<dbReference type="PRINTS" id="PR00035">
    <property type="entry name" value="HTHGNTR"/>
</dbReference>
<keyword evidence="1" id="KW-0805">Transcription regulation</keyword>
<evidence type="ECO:0000313" key="5">
    <source>
        <dbReference type="EMBL" id="RAS73526.1"/>
    </source>
</evidence>
<proteinExistence type="predicted"/>
<keyword evidence="3" id="KW-0804">Transcription</keyword>
<evidence type="ECO:0000259" key="4">
    <source>
        <dbReference type="PROSITE" id="PS50949"/>
    </source>
</evidence>
<gene>
    <name evidence="5" type="ORF">A3864_20590</name>
</gene>
<dbReference type="Gene3D" id="1.20.120.530">
    <property type="entry name" value="GntR ligand-binding domain-like"/>
    <property type="match status" value="1"/>
</dbReference>
<protein>
    <submittedName>
        <fullName evidence="5">GntR family transcriptional regulator</fullName>
    </submittedName>
</protein>
<dbReference type="AlphaFoldDB" id="A0AAX1Q4N9"/>
<evidence type="ECO:0000256" key="3">
    <source>
        <dbReference type="ARBA" id="ARBA00023163"/>
    </source>
</evidence>
<dbReference type="PROSITE" id="PS50949">
    <property type="entry name" value="HTH_GNTR"/>
    <property type="match status" value="1"/>
</dbReference>
<dbReference type="Pfam" id="PF07729">
    <property type="entry name" value="FCD"/>
    <property type="match status" value="1"/>
</dbReference>
<dbReference type="InterPro" id="IPR036390">
    <property type="entry name" value="WH_DNA-bd_sf"/>
</dbReference>
<dbReference type="InterPro" id="IPR011711">
    <property type="entry name" value="GntR_C"/>
</dbReference>
<dbReference type="Gene3D" id="1.10.10.10">
    <property type="entry name" value="Winged helix-like DNA-binding domain superfamily/Winged helix DNA-binding domain"/>
    <property type="match status" value="1"/>
</dbReference>
<organism evidence="5 6">
    <name type="scientific">Priestia endophytica</name>
    <dbReference type="NCBI Taxonomy" id="135735"/>
    <lineage>
        <taxon>Bacteria</taxon>
        <taxon>Bacillati</taxon>
        <taxon>Bacillota</taxon>
        <taxon>Bacilli</taxon>
        <taxon>Bacillales</taxon>
        <taxon>Bacillaceae</taxon>
        <taxon>Priestia</taxon>
    </lineage>
</organism>
<dbReference type="InterPro" id="IPR000524">
    <property type="entry name" value="Tscrpt_reg_HTH_GntR"/>
</dbReference>
<dbReference type="GO" id="GO:0003700">
    <property type="term" value="F:DNA-binding transcription factor activity"/>
    <property type="evidence" value="ECO:0007669"/>
    <property type="project" value="InterPro"/>
</dbReference>
<accession>A0AAX1Q4N9</accession>
<dbReference type="GO" id="GO:0003677">
    <property type="term" value="F:DNA binding"/>
    <property type="evidence" value="ECO:0007669"/>
    <property type="project" value="UniProtKB-KW"/>
</dbReference>
<dbReference type="SUPFAM" id="SSF46785">
    <property type="entry name" value="Winged helix' DNA-binding domain"/>
    <property type="match status" value="1"/>
</dbReference>
<dbReference type="Pfam" id="PF00392">
    <property type="entry name" value="GntR"/>
    <property type="match status" value="1"/>
</dbReference>
<keyword evidence="2" id="KW-0238">DNA-binding</keyword>
<dbReference type="SUPFAM" id="SSF48008">
    <property type="entry name" value="GntR ligand-binding domain-like"/>
    <property type="match status" value="1"/>
</dbReference>
<dbReference type="SMART" id="SM00895">
    <property type="entry name" value="FCD"/>
    <property type="match status" value="1"/>
</dbReference>
<reference evidence="5 6" key="1">
    <citation type="submission" date="2016-03" db="EMBL/GenBank/DDBJ databases">
        <title>Comparison of Bacillus endophyticus and B. anthracis characteristics using whole genome sequence analysis and microbiological techniques.</title>
        <authorList>
            <person name="Lekota K.E."/>
            <person name="Mafofo J."/>
            <person name="Rees J."/>
            <person name="Muchadeyi F.C."/>
            <person name="Madoroba E."/>
            <person name="Van Heerden H."/>
        </authorList>
    </citation>
    <scope>NUCLEOTIDE SEQUENCE [LARGE SCALE GENOMIC DNA]</scope>
    <source>
        <strain evidence="5 6">3631_10C</strain>
    </source>
</reference>
<dbReference type="EMBL" id="LVYK01000055">
    <property type="protein sequence ID" value="RAS73526.1"/>
    <property type="molecule type" value="Genomic_DNA"/>
</dbReference>
<dbReference type="CDD" id="cd07377">
    <property type="entry name" value="WHTH_GntR"/>
    <property type="match status" value="1"/>
</dbReference>
<dbReference type="PANTHER" id="PTHR43537">
    <property type="entry name" value="TRANSCRIPTIONAL REGULATOR, GNTR FAMILY"/>
    <property type="match status" value="1"/>
</dbReference>
<evidence type="ECO:0000256" key="1">
    <source>
        <dbReference type="ARBA" id="ARBA00023015"/>
    </source>
</evidence>
<dbReference type="PANTHER" id="PTHR43537:SF5">
    <property type="entry name" value="UXU OPERON TRANSCRIPTIONAL REGULATOR"/>
    <property type="match status" value="1"/>
</dbReference>
<name>A0AAX1Q4N9_9BACI</name>
<dbReference type="Proteomes" id="UP000250174">
    <property type="component" value="Unassembled WGS sequence"/>
</dbReference>
<sequence>MSKKEKISQIISRELLQLIEEGKYPPGTKLPTEMELAAQFGVSRVPIREALSVLRASGVISSKQGGGSYVEEATSKALLQGIKIESEDMENIKFLFEMRKALEPESAFLAAIRRTPEQLERMKEILHRLEKESVAEGKSGMEADIEFHRSIVMATHNPIMIQTIENLSILYEKALKITLQPNTELEHKRRSVYREHQRIVEAIELEEPELARVQCLIHLRNAEKKLGLFIKNFVVETD</sequence>
<dbReference type="InterPro" id="IPR008920">
    <property type="entry name" value="TF_FadR/GntR_C"/>
</dbReference>